<evidence type="ECO:0000256" key="5">
    <source>
        <dbReference type="ARBA" id="ARBA00022438"/>
    </source>
</evidence>
<evidence type="ECO:0000313" key="13">
    <source>
        <dbReference type="Proteomes" id="UP001165060"/>
    </source>
</evidence>
<dbReference type="PRINTS" id="PR00932">
    <property type="entry name" value="AMINO1PTASE"/>
</dbReference>
<evidence type="ECO:0000256" key="10">
    <source>
        <dbReference type="ARBA" id="ARBA00023049"/>
    </source>
</evidence>
<comment type="caution">
    <text evidence="12">The sequence shown here is derived from an EMBL/GenBank/DDBJ whole genome shotgun (WGS) entry which is preliminary data.</text>
</comment>
<dbReference type="CDD" id="cd05658">
    <property type="entry name" value="M18_DAP"/>
    <property type="match status" value="1"/>
</dbReference>
<dbReference type="EMBL" id="BRYB01002134">
    <property type="protein sequence ID" value="GMI40192.1"/>
    <property type="molecule type" value="Genomic_DNA"/>
</dbReference>
<dbReference type="PANTHER" id="PTHR28570:SF3">
    <property type="entry name" value="ASPARTYL AMINOPEPTIDASE"/>
    <property type="match status" value="1"/>
</dbReference>
<evidence type="ECO:0000256" key="8">
    <source>
        <dbReference type="ARBA" id="ARBA00022801"/>
    </source>
</evidence>
<evidence type="ECO:0000256" key="11">
    <source>
        <dbReference type="RuleBase" id="RU004386"/>
    </source>
</evidence>
<dbReference type="Proteomes" id="UP001165060">
    <property type="component" value="Unassembled WGS sequence"/>
</dbReference>
<evidence type="ECO:0000256" key="2">
    <source>
        <dbReference type="ARBA" id="ARBA00001947"/>
    </source>
</evidence>
<dbReference type="EC" id="3.4.11.21" evidence="4"/>
<dbReference type="NCBIfam" id="NF002759">
    <property type="entry name" value="PRK02813.1"/>
    <property type="match status" value="1"/>
</dbReference>
<dbReference type="SUPFAM" id="SSF53187">
    <property type="entry name" value="Zn-dependent exopeptidases"/>
    <property type="match status" value="1"/>
</dbReference>
<evidence type="ECO:0000256" key="4">
    <source>
        <dbReference type="ARBA" id="ARBA00011965"/>
    </source>
</evidence>
<dbReference type="SUPFAM" id="SSF101821">
    <property type="entry name" value="Aminopeptidase/glucanase lid domain"/>
    <property type="match status" value="1"/>
</dbReference>
<evidence type="ECO:0000256" key="6">
    <source>
        <dbReference type="ARBA" id="ARBA00022670"/>
    </source>
</evidence>
<evidence type="ECO:0000313" key="12">
    <source>
        <dbReference type="EMBL" id="GMI40192.1"/>
    </source>
</evidence>
<keyword evidence="13" id="KW-1185">Reference proteome</keyword>
<protein>
    <recommendedName>
        <fullName evidence="4">aspartyl aminopeptidase</fullName>
        <ecNumber evidence="4">3.4.11.21</ecNumber>
    </recommendedName>
</protein>
<gene>
    <name evidence="12" type="ORF">TeGR_g14647</name>
</gene>
<keyword evidence="5 11" id="KW-0031">Aminopeptidase</keyword>
<keyword evidence="6 11" id="KW-0645">Protease</keyword>
<keyword evidence="9 11" id="KW-0862">Zinc</keyword>
<keyword evidence="7 11" id="KW-0479">Metal-binding</keyword>
<evidence type="ECO:0000256" key="9">
    <source>
        <dbReference type="ARBA" id="ARBA00022833"/>
    </source>
</evidence>
<dbReference type="Pfam" id="PF02127">
    <property type="entry name" value="Peptidase_M18"/>
    <property type="match status" value="1"/>
</dbReference>
<evidence type="ECO:0000256" key="3">
    <source>
        <dbReference type="ARBA" id="ARBA00008290"/>
    </source>
</evidence>
<comment type="catalytic activity">
    <reaction evidence="1">
        <text>Release of an N-terminal aspartate or glutamate from a peptide, with a preference for aspartate.</text>
        <dbReference type="EC" id="3.4.11.21"/>
    </reaction>
</comment>
<dbReference type="InterPro" id="IPR023358">
    <property type="entry name" value="Peptidase_M18_dom2"/>
</dbReference>
<evidence type="ECO:0000256" key="7">
    <source>
        <dbReference type="ARBA" id="ARBA00022723"/>
    </source>
</evidence>
<comment type="cofactor">
    <cofactor evidence="2">
        <name>Zn(2+)</name>
        <dbReference type="ChEBI" id="CHEBI:29105"/>
    </cofactor>
</comment>
<dbReference type="Gene3D" id="2.30.250.10">
    <property type="entry name" value="Aminopeptidase i, Domain 2"/>
    <property type="match status" value="1"/>
</dbReference>
<sequence>MHPPPPPLSPSLHVPPLLSFLSSSPSPYHAVASCAALLDAAGFRELPEHAPFPPLLPAGLYYFTRDRTSLFAFAVGGAAVPSAPPSLRIAAAHSDSPNLRVKPASKLAHKLAGVEQLAVEPYGGGLWHTWFDRDLSVAGLAYVRDAETGEVTGRLVDVREPVCSIPSLAIHLQTAEERKAFEYNKETHLVPVLGTDVAKTAEGDLHSPKLLELLAASLGVPAESISDLDLGLYDVCPPRATGASGSLLASARLDNLFSCYTSVAGLINHVKSDAFGKDEGVACVALFDHEEVGSVSTVGAGGTLIKDAIARVSRGVCRASPPPDLAELTALRSFVLSLDMAHAVHPNYADKHNKEHAPKLNGGMVLKTNRNQRYASSAQSSFIMRDICRRAGLGRMQEFAVRNDCGCGSTIGPVISANTGVRAVDVGAPMLAMHSVREVMGAEDVDRGVALCEAFFRYFGESDASLR</sequence>
<name>A0ABQ6N4M7_9STRA</name>
<organism evidence="12 13">
    <name type="scientific">Tetraparma gracilis</name>
    <dbReference type="NCBI Taxonomy" id="2962635"/>
    <lineage>
        <taxon>Eukaryota</taxon>
        <taxon>Sar</taxon>
        <taxon>Stramenopiles</taxon>
        <taxon>Ochrophyta</taxon>
        <taxon>Bolidophyceae</taxon>
        <taxon>Parmales</taxon>
        <taxon>Triparmaceae</taxon>
        <taxon>Tetraparma</taxon>
    </lineage>
</organism>
<comment type="similarity">
    <text evidence="3 11">Belongs to the peptidase M18 family.</text>
</comment>
<keyword evidence="8 11" id="KW-0378">Hydrolase</keyword>
<proteinExistence type="inferred from homology"/>
<reference evidence="12 13" key="1">
    <citation type="journal article" date="2023" name="Commun. Biol.">
        <title>Genome analysis of Parmales, the sister group of diatoms, reveals the evolutionary specialization of diatoms from phago-mixotrophs to photoautotrophs.</title>
        <authorList>
            <person name="Ban H."/>
            <person name="Sato S."/>
            <person name="Yoshikawa S."/>
            <person name="Yamada K."/>
            <person name="Nakamura Y."/>
            <person name="Ichinomiya M."/>
            <person name="Sato N."/>
            <person name="Blanc-Mathieu R."/>
            <person name="Endo H."/>
            <person name="Kuwata A."/>
            <person name="Ogata H."/>
        </authorList>
    </citation>
    <scope>NUCLEOTIDE SEQUENCE [LARGE SCALE GENOMIC DNA]</scope>
</reference>
<dbReference type="Gene3D" id="3.40.630.10">
    <property type="entry name" value="Zn peptidases"/>
    <property type="match status" value="1"/>
</dbReference>
<accession>A0ABQ6N4M7</accession>
<dbReference type="PANTHER" id="PTHR28570">
    <property type="entry name" value="ASPARTYL AMINOPEPTIDASE"/>
    <property type="match status" value="1"/>
</dbReference>
<keyword evidence="10 11" id="KW-0482">Metalloprotease</keyword>
<dbReference type="InterPro" id="IPR001948">
    <property type="entry name" value="Peptidase_M18"/>
</dbReference>
<evidence type="ECO:0000256" key="1">
    <source>
        <dbReference type="ARBA" id="ARBA00001335"/>
    </source>
</evidence>